<evidence type="ECO:0000313" key="1">
    <source>
        <dbReference type="EnsemblMetazoa" id="MESCA005059-PA"/>
    </source>
</evidence>
<dbReference type="Proteomes" id="UP000015102">
    <property type="component" value="Unassembled WGS sequence"/>
</dbReference>
<dbReference type="AlphaFoldDB" id="T1GNB3"/>
<evidence type="ECO:0000313" key="2">
    <source>
        <dbReference type="Proteomes" id="UP000015102"/>
    </source>
</evidence>
<proteinExistence type="predicted"/>
<dbReference type="HOGENOM" id="CLU_2226209_0_0_1"/>
<keyword evidence="2" id="KW-1185">Reference proteome</keyword>
<dbReference type="EnsemblMetazoa" id="MESCA005059-RA">
    <property type="protein sequence ID" value="MESCA005059-PA"/>
    <property type="gene ID" value="MESCA005059"/>
</dbReference>
<sequence length="106" mass="11927">MAAGIMDGTTAGTMEVDGSLVYYFGNWQHGAKFLAFIMNTEIDTHTIHPIELLSSTLEKRSERKHPLLLKELCFRLGQSGAFTELCFSPLEGTKRPDTWPDMEDMT</sequence>
<protein>
    <submittedName>
        <fullName evidence="1">Uncharacterized protein</fullName>
    </submittedName>
</protein>
<reference evidence="1" key="2">
    <citation type="submission" date="2015-06" db="UniProtKB">
        <authorList>
            <consortium name="EnsemblMetazoa"/>
        </authorList>
    </citation>
    <scope>IDENTIFICATION</scope>
</reference>
<organism evidence="1 2">
    <name type="scientific">Megaselia scalaris</name>
    <name type="common">Humpbacked fly</name>
    <name type="synonym">Phora scalaris</name>
    <dbReference type="NCBI Taxonomy" id="36166"/>
    <lineage>
        <taxon>Eukaryota</taxon>
        <taxon>Metazoa</taxon>
        <taxon>Ecdysozoa</taxon>
        <taxon>Arthropoda</taxon>
        <taxon>Hexapoda</taxon>
        <taxon>Insecta</taxon>
        <taxon>Pterygota</taxon>
        <taxon>Neoptera</taxon>
        <taxon>Endopterygota</taxon>
        <taxon>Diptera</taxon>
        <taxon>Brachycera</taxon>
        <taxon>Muscomorpha</taxon>
        <taxon>Platypezoidea</taxon>
        <taxon>Phoridae</taxon>
        <taxon>Megaseliini</taxon>
        <taxon>Megaselia</taxon>
    </lineage>
</organism>
<reference evidence="2" key="1">
    <citation type="submission" date="2013-02" db="EMBL/GenBank/DDBJ databases">
        <authorList>
            <person name="Hughes D."/>
        </authorList>
    </citation>
    <scope>NUCLEOTIDE SEQUENCE</scope>
    <source>
        <strain>Durham</strain>
        <strain evidence="2">NC isolate 2 -- Noor lab</strain>
    </source>
</reference>
<accession>T1GNB3</accession>
<name>T1GNB3_MEGSC</name>
<dbReference type="EMBL" id="CAQQ02115506">
    <property type="status" value="NOT_ANNOTATED_CDS"/>
    <property type="molecule type" value="Genomic_DNA"/>
</dbReference>